<dbReference type="Proteomes" id="UP000886653">
    <property type="component" value="Unassembled WGS sequence"/>
</dbReference>
<dbReference type="InterPro" id="IPR043128">
    <property type="entry name" value="Rev_trsase/Diguanyl_cyclase"/>
</dbReference>
<proteinExistence type="predicted"/>
<dbReference type="OrthoDB" id="2446696at2759"/>
<evidence type="ECO:0000313" key="9">
    <source>
        <dbReference type="Proteomes" id="UP000886653"/>
    </source>
</evidence>
<feature type="domain" description="Reverse transcriptase RNase H-like" evidence="7">
    <location>
        <begin position="85"/>
        <end position="191"/>
    </location>
</feature>
<dbReference type="InterPro" id="IPR043502">
    <property type="entry name" value="DNA/RNA_pol_sf"/>
</dbReference>
<dbReference type="FunFam" id="3.30.70.270:FF:000020">
    <property type="entry name" value="Transposon Tf2-6 polyprotein-like Protein"/>
    <property type="match status" value="1"/>
</dbReference>
<sequence>MDLAKVKTIADWPYPQTLPALQGFLGLSNFYRHFIPCYSDIVAPLTALTGKNVDTHGKLKDTTCVKAFTELHNLFTSAPFPLHFDFAKPRMIHVDSSGVALSAILLQTDSSGKLWPVAYISLKLTPAECKWQVHNQELGAIIATFLKWCSWLAGTLVPVAVMSNHANLQYFMTSKVLMPRQAHWASLLSMYNFEILHTPGKTNPADPASCGQLHK</sequence>
<keyword evidence="1" id="KW-0808">Transferase</keyword>
<dbReference type="CDD" id="cd09274">
    <property type="entry name" value="RNase_HI_RT_Ty3"/>
    <property type="match status" value="1"/>
</dbReference>
<evidence type="ECO:0000256" key="6">
    <source>
        <dbReference type="ARBA" id="ARBA00022918"/>
    </source>
</evidence>
<dbReference type="SUPFAM" id="SSF56672">
    <property type="entry name" value="DNA/RNA polymerases"/>
    <property type="match status" value="1"/>
</dbReference>
<evidence type="ECO:0000256" key="1">
    <source>
        <dbReference type="ARBA" id="ARBA00022679"/>
    </source>
</evidence>
<dbReference type="PANTHER" id="PTHR34072">
    <property type="entry name" value="ENZYMATIC POLYPROTEIN-RELATED"/>
    <property type="match status" value="1"/>
</dbReference>
<keyword evidence="3" id="KW-0540">Nuclease</keyword>
<keyword evidence="4" id="KW-0255">Endonuclease</keyword>
<keyword evidence="5" id="KW-0378">Hydrolase</keyword>
<evidence type="ECO:0000256" key="5">
    <source>
        <dbReference type="ARBA" id="ARBA00022801"/>
    </source>
</evidence>
<evidence type="ECO:0000256" key="2">
    <source>
        <dbReference type="ARBA" id="ARBA00022695"/>
    </source>
</evidence>
<accession>A0A9P6NJN7</accession>
<evidence type="ECO:0000313" key="8">
    <source>
        <dbReference type="EMBL" id="KAG0145263.1"/>
    </source>
</evidence>
<comment type="caution">
    <text evidence="8">The sequence shown here is derived from an EMBL/GenBank/DDBJ whole genome shotgun (WGS) entry which is preliminary data.</text>
</comment>
<protein>
    <recommendedName>
        <fullName evidence="7">Reverse transcriptase RNase H-like domain-containing protein</fullName>
    </recommendedName>
</protein>
<dbReference type="GO" id="GO:0003964">
    <property type="term" value="F:RNA-directed DNA polymerase activity"/>
    <property type="evidence" value="ECO:0007669"/>
    <property type="project" value="UniProtKB-KW"/>
</dbReference>
<dbReference type="InterPro" id="IPR041373">
    <property type="entry name" value="RT_RNaseH"/>
</dbReference>
<keyword evidence="6" id="KW-0695">RNA-directed DNA polymerase</keyword>
<dbReference type="Gene3D" id="3.30.70.270">
    <property type="match status" value="1"/>
</dbReference>
<reference evidence="8" key="1">
    <citation type="submission" date="2013-11" db="EMBL/GenBank/DDBJ databases">
        <title>Genome sequence of the fusiform rust pathogen reveals effectors for host alternation and coevolution with pine.</title>
        <authorList>
            <consortium name="DOE Joint Genome Institute"/>
            <person name="Smith K."/>
            <person name="Pendleton A."/>
            <person name="Kubisiak T."/>
            <person name="Anderson C."/>
            <person name="Salamov A."/>
            <person name="Aerts A."/>
            <person name="Riley R."/>
            <person name="Clum A."/>
            <person name="Lindquist E."/>
            <person name="Ence D."/>
            <person name="Campbell M."/>
            <person name="Kronenberg Z."/>
            <person name="Feau N."/>
            <person name="Dhillon B."/>
            <person name="Hamelin R."/>
            <person name="Burleigh J."/>
            <person name="Smith J."/>
            <person name="Yandell M."/>
            <person name="Nelson C."/>
            <person name="Grigoriev I."/>
            <person name="Davis J."/>
        </authorList>
    </citation>
    <scope>NUCLEOTIDE SEQUENCE</scope>
    <source>
        <strain evidence="8">G11</strain>
    </source>
</reference>
<keyword evidence="2" id="KW-0548">Nucleotidyltransferase</keyword>
<name>A0A9P6NJN7_9BASI</name>
<dbReference type="GO" id="GO:0016787">
    <property type="term" value="F:hydrolase activity"/>
    <property type="evidence" value="ECO:0007669"/>
    <property type="project" value="UniProtKB-KW"/>
</dbReference>
<organism evidence="8 9">
    <name type="scientific">Cronartium quercuum f. sp. fusiforme G11</name>
    <dbReference type="NCBI Taxonomy" id="708437"/>
    <lineage>
        <taxon>Eukaryota</taxon>
        <taxon>Fungi</taxon>
        <taxon>Dikarya</taxon>
        <taxon>Basidiomycota</taxon>
        <taxon>Pucciniomycotina</taxon>
        <taxon>Pucciniomycetes</taxon>
        <taxon>Pucciniales</taxon>
        <taxon>Coleosporiaceae</taxon>
        <taxon>Cronartium</taxon>
    </lineage>
</organism>
<evidence type="ECO:0000256" key="4">
    <source>
        <dbReference type="ARBA" id="ARBA00022759"/>
    </source>
</evidence>
<dbReference type="EMBL" id="MU167280">
    <property type="protein sequence ID" value="KAG0145263.1"/>
    <property type="molecule type" value="Genomic_DNA"/>
</dbReference>
<evidence type="ECO:0000256" key="3">
    <source>
        <dbReference type="ARBA" id="ARBA00022722"/>
    </source>
</evidence>
<gene>
    <name evidence="8" type="ORF">CROQUDRAFT_94126</name>
</gene>
<dbReference type="PANTHER" id="PTHR34072:SF52">
    <property type="entry name" value="RIBONUCLEASE H"/>
    <property type="match status" value="1"/>
</dbReference>
<evidence type="ECO:0000259" key="7">
    <source>
        <dbReference type="Pfam" id="PF17917"/>
    </source>
</evidence>
<dbReference type="Pfam" id="PF17917">
    <property type="entry name" value="RT_RNaseH"/>
    <property type="match status" value="1"/>
</dbReference>
<dbReference type="AlphaFoldDB" id="A0A9P6NJN7"/>
<keyword evidence="9" id="KW-1185">Reference proteome</keyword>
<dbReference type="Gene3D" id="3.10.20.370">
    <property type="match status" value="1"/>
</dbReference>
<dbReference type="GO" id="GO:0004519">
    <property type="term" value="F:endonuclease activity"/>
    <property type="evidence" value="ECO:0007669"/>
    <property type="project" value="UniProtKB-KW"/>
</dbReference>